<accession>K0RS49</accession>
<dbReference type="AlphaFoldDB" id="K0RS49"/>
<evidence type="ECO:0000256" key="2">
    <source>
        <dbReference type="ARBA" id="ARBA00022771"/>
    </source>
</evidence>
<dbReference type="Gene3D" id="6.10.140.2220">
    <property type="match status" value="1"/>
</dbReference>
<dbReference type="Pfam" id="PF08238">
    <property type="entry name" value="Sel1"/>
    <property type="match status" value="2"/>
</dbReference>
<comment type="similarity">
    <text evidence="4">Belongs to the sel-1 family.</text>
</comment>
<dbReference type="PANTHER" id="PTHR11102:SF147">
    <property type="entry name" value="SEL1L ADAPTOR SUBUNIT OF ERAD E3 UBIQUITIN LIGASE"/>
    <property type="match status" value="1"/>
</dbReference>
<evidence type="ECO:0000313" key="8">
    <source>
        <dbReference type="EMBL" id="EJK49512.1"/>
    </source>
</evidence>
<dbReference type="GO" id="GO:0005789">
    <property type="term" value="C:endoplasmic reticulum membrane"/>
    <property type="evidence" value="ECO:0007669"/>
    <property type="project" value="TreeGrafter"/>
</dbReference>
<evidence type="ECO:0000256" key="4">
    <source>
        <dbReference type="ARBA" id="ARBA00038101"/>
    </source>
</evidence>
<dbReference type="InterPro" id="IPR002893">
    <property type="entry name" value="Znf_MYND"/>
</dbReference>
<keyword evidence="9" id="KW-1185">Reference proteome</keyword>
<dbReference type="InterPro" id="IPR050767">
    <property type="entry name" value="Sel1_AlgK"/>
</dbReference>
<feature type="domain" description="MYND-type" evidence="7">
    <location>
        <begin position="10"/>
        <end position="51"/>
    </location>
</feature>
<feature type="compositionally biased region" description="Basic and acidic residues" evidence="6">
    <location>
        <begin position="283"/>
        <end position="300"/>
    </location>
</feature>
<keyword evidence="1" id="KW-0479">Metal-binding</keyword>
<keyword evidence="3" id="KW-0862">Zinc</keyword>
<dbReference type="SUPFAM" id="SSF144232">
    <property type="entry name" value="HIT/MYND zinc finger-like"/>
    <property type="match status" value="1"/>
</dbReference>
<comment type="caution">
    <text evidence="8">The sequence shown here is derived from an EMBL/GenBank/DDBJ whole genome shotgun (WGS) entry which is preliminary data.</text>
</comment>
<reference evidence="8 9" key="1">
    <citation type="journal article" date="2012" name="Genome Biol.">
        <title>Genome and low-iron response of an oceanic diatom adapted to chronic iron limitation.</title>
        <authorList>
            <person name="Lommer M."/>
            <person name="Specht M."/>
            <person name="Roy A.S."/>
            <person name="Kraemer L."/>
            <person name="Andreson R."/>
            <person name="Gutowska M.A."/>
            <person name="Wolf J."/>
            <person name="Bergner S.V."/>
            <person name="Schilhabel M.B."/>
            <person name="Klostermeier U.C."/>
            <person name="Beiko R.G."/>
            <person name="Rosenstiel P."/>
            <person name="Hippler M."/>
            <person name="Laroche J."/>
        </authorList>
    </citation>
    <scope>NUCLEOTIDE SEQUENCE [LARGE SCALE GENOMIC DNA]</scope>
    <source>
        <strain evidence="8 9">CCMP1005</strain>
    </source>
</reference>
<gene>
    <name evidence="8" type="ORF">THAOC_31605</name>
</gene>
<dbReference type="Gene3D" id="1.25.40.10">
    <property type="entry name" value="Tetratricopeptide repeat domain"/>
    <property type="match status" value="1"/>
</dbReference>
<dbReference type="GO" id="GO:0008270">
    <property type="term" value="F:zinc ion binding"/>
    <property type="evidence" value="ECO:0007669"/>
    <property type="project" value="UniProtKB-KW"/>
</dbReference>
<dbReference type="SUPFAM" id="SSF81901">
    <property type="entry name" value="HCP-like"/>
    <property type="match status" value="1"/>
</dbReference>
<dbReference type="Pfam" id="PF01753">
    <property type="entry name" value="zf-MYND"/>
    <property type="match status" value="1"/>
</dbReference>
<dbReference type="InterPro" id="IPR006597">
    <property type="entry name" value="Sel1-like"/>
</dbReference>
<dbReference type="InterPro" id="IPR011990">
    <property type="entry name" value="TPR-like_helical_dom_sf"/>
</dbReference>
<dbReference type="OrthoDB" id="272077at2759"/>
<protein>
    <recommendedName>
        <fullName evidence="7">MYND-type domain-containing protein</fullName>
    </recommendedName>
</protein>
<feature type="region of interest" description="Disordered" evidence="6">
    <location>
        <begin position="283"/>
        <end position="309"/>
    </location>
</feature>
<dbReference type="EMBL" id="AGNL01044706">
    <property type="protein sequence ID" value="EJK49512.1"/>
    <property type="molecule type" value="Genomic_DNA"/>
</dbReference>
<organism evidence="8 9">
    <name type="scientific">Thalassiosira oceanica</name>
    <name type="common">Marine diatom</name>
    <dbReference type="NCBI Taxonomy" id="159749"/>
    <lineage>
        <taxon>Eukaryota</taxon>
        <taxon>Sar</taxon>
        <taxon>Stramenopiles</taxon>
        <taxon>Ochrophyta</taxon>
        <taxon>Bacillariophyta</taxon>
        <taxon>Coscinodiscophyceae</taxon>
        <taxon>Thalassiosirophycidae</taxon>
        <taxon>Thalassiosirales</taxon>
        <taxon>Thalassiosiraceae</taxon>
        <taxon>Thalassiosira</taxon>
    </lineage>
</organism>
<dbReference type="SMART" id="SM00671">
    <property type="entry name" value="SEL1"/>
    <property type="match status" value="2"/>
</dbReference>
<dbReference type="GO" id="GO:0036503">
    <property type="term" value="P:ERAD pathway"/>
    <property type="evidence" value="ECO:0007669"/>
    <property type="project" value="TreeGrafter"/>
</dbReference>
<keyword evidence="2 5" id="KW-0863">Zinc-finger</keyword>
<name>K0RS49_THAOC</name>
<evidence type="ECO:0000256" key="1">
    <source>
        <dbReference type="ARBA" id="ARBA00022723"/>
    </source>
</evidence>
<proteinExistence type="inferred from homology"/>
<dbReference type="PROSITE" id="PS01360">
    <property type="entry name" value="ZF_MYND_1"/>
    <property type="match status" value="1"/>
</dbReference>
<evidence type="ECO:0000313" key="9">
    <source>
        <dbReference type="Proteomes" id="UP000266841"/>
    </source>
</evidence>
<evidence type="ECO:0000256" key="5">
    <source>
        <dbReference type="PROSITE-ProRule" id="PRU00134"/>
    </source>
</evidence>
<dbReference type="eggNOG" id="ENOG502SC8I">
    <property type="taxonomic scope" value="Eukaryota"/>
</dbReference>
<dbReference type="PROSITE" id="PS50865">
    <property type="entry name" value="ZF_MYND_2"/>
    <property type="match status" value="1"/>
</dbReference>
<evidence type="ECO:0000256" key="3">
    <source>
        <dbReference type="ARBA" id="ARBA00022833"/>
    </source>
</evidence>
<evidence type="ECO:0000256" key="6">
    <source>
        <dbReference type="SAM" id="MobiDB-lite"/>
    </source>
</evidence>
<dbReference type="PANTHER" id="PTHR11102">
    <property type="entry name" value="SEL-1-LIKE PROTEIN"/>
    <property type="match status" value="1"/>
</dbReference>
<evidence type="ECO:0000259" key="7">
    <source>
        <dbReference type="PROSITE" id="PS50865"/>
    </source>
</evidence>
<dbReference type="Proteomes" id="UP000266841">
    <property type="component" value="Unassembled WGS sequence"/>
</dbReference>
<sequence length="309" mass="33950">MSGDQAVDVCANCGTESSDAVKLKKCNACHLVKYCSVGCQKAHRKQHKGACKKRAAELKDEQLYGQGLARSERDSCPICTLPIPFPLAGHSRFFTCCMKMVCYGCGLAAQKRGMLETCPFCRSPLKHYSASTTLARVQARVDANDPDAISFLANQYCMGGSGLQVNAPRAVELWTKAAEFGSTEAHFELGTCYSKGEGVAQDKSKAHRYFELAAMQGHVIARHYLGNHETAKGNPGRSVRHYLISAKMGLEASLETIKSMFVAGQATKMQYAEALRGYQAAIKETKSPERDEAKPIFDRMRKSRQQQSK</sequence>